<dbReference type="SUPFAM" id="SSF51735">
    <property type="entry name" value="NAD(P)-binding Rossmann-fold domains"/>
    <property type="match status" value="1"/>
</dbReference>
<dbReference type="InterPro" id="IPR011032">
    <property type="entry name" value="GroES-like_sf"/>
</dbReference>
<accession>A0A285T2E8</accession>
<proteinExistence type="predicted"/>
<evidence type="ECO:0000259" key="3">
    <source>
        <dbReference type="SMART" id="SM00829"/>
    </source>
</evidence>
<keyword evidence="5" id="KW-1185">Reference proteome</keyword>
<name>A0A285T2E8_9BACL</name>
<dbReference type="Gene3D" id="3.90.180.10">
    <property type="entry name" value="Medium-chain alcohol dehydrogenases, catalytic domain"/>
    <property type="match status" value="1"/>
</dbReference>
<dbReference type="InterPro" id="IPR020843">
    <property type="entry name" value="ER"/>
</dbReference>
<dbReference type="PROSITE" id="PS01162">
    <property type="entry name" value="QOR_ZETA_CRYSTAL"/>
    <property type="match status" value="1"/>
</dbReference>
<protein>
    <submittedName>
        <fullName evidence="4">NADPH:quinone reductase-like Zn-dependent oxidoreductase</fullName>
    </submittedName>
</protein>
<dbReference type="GO" id="GO:0008270">
    <property type="term" value="F:zinc ion binding"/>
    <property type="evidence" value="ECO:0007669"/>
    <property type="project" value="InterPro"/>
</dbReference>
<dbReference type="GO" id="GO:0016651">
    <property type="term" value="F:oxidoreductase activity, acting on NAD(P)H"/>
    <property type="evidence" value="ECO:0007669"/>
    <property type="project" value="TreeGrafter"/>
</dbReference>
<dbReference type="InterPro" id="IPR013154">
    <property type="entry name" value="ADH-like_N"/>
</dbReference>
<evidence type="ECO:0000313" key="4">
    <source>
        <dbReference type="EMBL" id="SOC15504.1"/>
    </source>
</evidence>
<dbReference type="RefSeq" id="WP_161946682.1">
    <property type="nucleotide sequence ID" value="NZ_OBMQ01000008.1"/>
</dbReference>
<dbReference type="Pfam" id="PF08240">
    <property type="entry name" value="ADH_N"/>
    <property type="match status" value="1"/>
</dbReference>
<evidence type="ECO:0000313" key="5">
    <source>
        <dbReference type="Proteomes" id="UP000219636"/>
    </source>
</evidence>
<dbReference type="InterPro" id="IPR013149">
    <property type="entry name" value="ADH-like_C"/>
</dbReference>
<dbReference type="Proteomes" id="UP000219636">
    <property type="component" value="Unassembled WGS sequence"/>
</dbReference>
<feature type="domain" description="Enoyl reductase (ER)" evidence="3">
    <location>
        <begin position="10"/>
        <end position="327"/>
    </location>
</feature>
<dbReference type="SMART" id="SM00829">
    <property type="entry name" value="PKS_ER"/>
    <property type="match status" value="1"/>
</dbReference>
<dbReference type="AlphaFoldDB" id="A0A285T2E8"/>
<keyword evidence="1" id="KW-0521">NADP</keyword>
<gene>
    <name evidence="4" type="ORF">SAMN05880501_10899</name>
</gene>
<evidence type="ECO:0000256" key="2">
    <source>
        <dbReference type="ARBA" id="ARBA00023002"/>
    </source>
</evidence>
<dbReference type="EMBL" id="OBMQ01000008">
    <property type="protein sequence ID" value="SOC15504.1"/>
    <property type="molecule type" value="Genomic_DNA"/>
</dbReference>
<evidence type="ECO:0000256" key="1">
    <source>
        <dbReference type="ARBA" id="ARBA00022857"/>
    </source>
</evidence>
<dbReference type="SUPFAM" id="SSF50129">
    <property type="entry name" value="GroES-like"/>
    <property type="match status" value="1"/>
</dbReference>
<dbReference type="InterPro" id="IPR036291">
    <property type="entry name" value="NAD(P)-bd_dom_sf"/>
</dbReference>
<dbReference type="GO" id="GO:0070402">
    <property type="term" value="F:NADPH binding"/>
    <property type="evidence" value="ECO:0007669"/>
    <property type="project" value="TreeGrafter"/>
</dbReference>
<reference evidence="5" key="1">
    <citation type="submission" date="2017-08" db="EMBL/GenBank/DDBJ databases">
        <authorList>
            <person name="Varghese N."/>
            <person name="Submissions S."/>
        </authorList>
    </citation>
    <scope>NUCLEOTIDE SEQUENCE [LARGE SCALE GENOMIC DNA]</scope>
    <source>
        <strain evidence="5">JC22</strain>
    </source>
</reference>
<keyword evidence="2" id="KW-0560">Oxidoreductase</keyword>
<organism evidence="4 5">
    <name type="scientific">Ureibacillus xyleni</name>
    <dbReference type="NCBI Taxonomy" id="614648"/>
    <lineage>
        <taxon>Bacteria</taxon>
        <taxon>Bacillati</taxon>
        <taxon>Bacillota</taxon>
        <taxon>Bacilli</taxon>
        <taxon>Bacillales</taxon>
        <taxon>Caryophanaceae</taxon>
        <taxon>Ureibacillus</taxon>
    </lineage>
</organism>
<dbReference type="PANTHER" id="PTHR48106">
    <property type="entry name" value="QUINONE OXIDOREDUCTASE PIG3-RELATED"/>
    <property type="match status" value="1"/>
</dbReference>
<sequence>MKCVKLYNNGGPEVLEVEEIAIPVPRPNEVVIKVENIAINYSEIQQRKGTYPFPVELPMTMGQWGVISGEVIGIGESVQSICINSKVMAQVPSGSYAEFVTVPAYLLIPLPEHVDRTAVTPLLTQGQTAYHALKTIGNIKQGDTVLIHAASGGLGNIAVQLAKAFGASKVIATASSKEKLDYALSIGADISINYSEPDWTEKVFEATDGKGVDLILETVGGQILKGSIEVLAPFGRLIYIGSASSQNSQWDNLDLINILPNKIVMGLHIAELLSSRPELVKEGLEMMFSLMMKNQLKPEIKYVFPLSDVKKAHELIETRQSLGTVVLKP</sequence>
<dbReference type="Pfam" id="PF00107">
    <property type="entry name" value="ADH_zinc_N"/>
    <property type="match status" value="1"/>
</dbReference>
<dbReference type="Gene3D" id="3.40.50.720">
    <property type="entry name" value="NAD(P)-binding Rossmann-like Domain"/>
    <property type="match status" value="1"/>
</dbReference>
<dbReference type="InterPro" id="IPR002364">
    <property type="entry name" value="Quin_OxRdtase/zeta-crystal_CS"/>
</dbReference>